<protein>
    <recommendedName>
        <fullName evidence="6">Radical SAM core domain-containing protein</fullName>
    </recommendedName>
</protein>
<keyword evidence="3" id="KW-0479">Metal-binding</keyword>
<dbReference type="AlphaFoldDB" id="A0A150XN42"/>
<keyword evidence="4" id="KW-0408">Iron</keyword>
<reference evidence="7" key="1">
    <citation type="submission" date="2016-01" db="EMBL/GenBank/DDBJ databases">
        <title>Genome sequencing of Roseivirga ehrenbergii KMM 6017.</title>
        <authorList>
            <person name="Selvaratnam C."/>
            <person name="Thevarajoo S."/>
            <person name="Goh K.M."/>
            <person name="Ee R."/>
            <person name="Chan K.-G."/>
            <person name="Chong C.S."/>
        </authorList>
    </citation>
    <scope>NUCLEOTIDE SEQUENCE [LARGE SCALE GENOMIC DNA]</scope>
    <source>
        <strain evidence="7">KMM 6017</strain>
    </source>
</reference>
<dbReference type="Pfam" id="PF04055">
    <property type="entry name" value="Radical_SAM"/>
    <property type="match status" value="1"/>
</dbReference>
<dbReference type="GO" id="GO:0046872">
    <property type="term" value="F:metal ion binding"/>
    <property type="evidence" value="ECO:0007669"/>
    <property type="project" value="UniProtKB-KW"/>
</dbReference>
<dbReference type="CDD" id="cd21109">
    <property type="entry name" value="SPASM"/>
    <property type="match status" value="1"/>
</dbReference>
<evidence type="ECO:0000259" key="6">
    <source>
        <dbReference type="PROSITE" id="PS51918"/>
    </source>
</evidence>
<dbReference type="InterPro" id="IPR023885">
    <property type="entry name" value="4Fe4S-binding_SPASM_dom"/>
</dbReference>
<dbReference type="PROSITE" id="PS51918">
    <property type="entry name" value="RADICAL_SAM"/>
    <property type="match status" value="1"/>
</dbReference>
<evidence type="ECO:0000256" key="2">
    <source>
        <dbReference type="ARBA" id="ARBA00022691"/>
    </source>
</evidence>
<dbReference type="STRING" id="279360.MB14_16545"/>
<keyword evidence="5" id="KW-0411">Iron-sulfur</keyword>
<dbReference type="InterPro" id="IPR058240">
    <property type="entry name" value="rSAM_sf"/>
</dbReference>
<evidence type="ECO:0000256" key="3">
    <source>
        <dbReference type="ARBA" id="ARBA00022723"/>
    </source>
</evidence>
<keyword evidence="8" id="KW-1185">Reference proteome</keyword>
<feature type="domain" description="Radical SAM core" evidence="6">
    <location>
        <begin position="1"/>
        <end position="213"/>
    </location>
</feature>
<comment type="cofactor">
    <cofactor evidence="1">
        <name>[4Fe-4S] cluster</name>
        <dbReference type="ChEBI" id="CHEBI:49883"/>
    </cofactor>
</comment>
<dbReference type="GO" id="GO:0003824">
    <property type="term" value="F:catalytic activity"/>
    <property type="evidence" value="ECO:0007669"/>
    <property type="project" value="InterPro"/>
</dbReference>
<dbReference type="EMBL" id="LQZQ01000005">
    <property type="protein sequence ID" value="KYG80150.1"/>
    <property type="molecule type" value="Genomic_DNA"/>
</dbReference>
<dbReference type="InterPro" id="IPR007197">
    <property type="entry name" value="rSAM"/>
</dbReference>
<sequence>MCDVGTKNLKSNFASNLVGTHPINMPVELIKKIFDQTSHYFPDSKIGYGFTEPLVYPHLIESLEYARKKELHTSVTTNALTLPHKAKALVDAGLNELFISLDGPEDVHNYIRGHKSSFQRAVKGIESVLDQGLGPEIGVFCVITEWNIGRLKEFVDFFSQFPLKHLGFMHTNFTPQSVADAHNLTFGDTYPATDSNINEINIEAMDMDVLWEEVVAIKNNEYCFPVTFSPNIDSKSDLLDFYYKPEKLMGKRCHDAFNNIMIKSDGSVIPAHGRCYNLTIGNLYNDNLKSIWNSSVISQFRKTLNEVGGLLPACSRCCSGFGK</sequence>
<evidence type="ECO:0000256" key="5">
    <source>
        <dbReference type="ARBA" id="ARBA00023014"/>
    </source>
</evidence>
<name>A0A150XN42_ROSEK</name>
<dbReference type="GO" id="GO:0051536">
    <property type="term" value="F:iron-sulfur cluster binding"/>
    <property type="evidence" value="ECO:0007669"/>
    <property type="project" value="UniProtKB-KW"/>
</dbReference>
<proteinExistence type="predicted"/>
<dbReference type="InterPro" id="IPR050377">
    <property type="entry name" value="Radical_SAM_PqqE_MftC-like"/>
</dbReference>
<evidence type="ECO:0000313" key="7">
    <source>
        <dbReference type="EMBL" id="KYG80150.1"/>
    </source>
</evidence>
<evidence type="ECO:0000256" key="4">
    <source>
        <dbReference type="ARBA" id="ARBA00023004"/>
    </source>
</evidence>
<accession>A0A150XN42</accession>
<comment type="caution">
    <text evidence="7">The sequence shown here is derived from an EMBL/GenBank/DDBJ whole genome shotgun (WGS) entry which is preliminary data.</text>
</comment>
<dbReference type="InterPro" id="IPR013785">
    <property type="entry name" value="Aldolase_TIM"/>
</dbReference>
<organism evidence="7 8">
    <name type="scientific">Roseivirga ehrenbergii (strain DSM 102268 / JCM 13514 / KCTC 12282 / NCIMB 14502 / KMM 6017)</name>
    <dbReference type="NCBI Taxonomy" id="279360"/>
    <lineage>
        <taxon>Bacteria</taxon>
        <taxon>Pseudomonadati</taxon>
        <taxon>Bacteroidota</taxon>
        <taxon>Cytophagia</taxon>
        <taxon>Cytophagales</taxon>
        <taxon>Roseivirgaceae</taxon>
        <taxon>Roseivirga</taxon>
    </lineage>
</organism>
<dbReference type="PANTHER" id="PTHR11228">
    <property type="entry name" value="RADICAL SAM DOMAIN PROTEIN"/>
    <property type="match status" value="1"/>
</dbReference>
<evidence type="ECO:0000313" key="8">
    <source>
        <dbReference type="Proteomes" id="UP000075583"/>
    </source>
</evidence>
<keyword evidence="2" id="KW-0949">S-adenosyl-L-methionine</keyword>
<dbReference type="CDD" id="cd01335">
    <property type="entry name" value="Radical_SAM"/>
    <property type="match status" value="1"/>
</dbReference>
<dbReference type="PANTHER" id="PTHR11228:SF7">
    <property type="entry name" value="PQQA PEPTIDE CYCLASE"/>
    <property type="match status" value="1"/>
</dbReference>
<gene>
    <name evidence="7" type="ORF">MB14_16545</name>
</gene>
<dbReference type="Gene3D" id="3.20.20.70">
    <property type="entry name" value="Aldolase class I"/>
    <property type="match status" value="1"/>
</dbReference>
<dbReference type="Proteomes" id="UP000075583">
    <property type="component" value="Unassembled WGS sequence"/>
</dbReference>
<evidence type="ECO:0000256" key="1">
    <source>
        <dbReference type="ARBA" id="ARBA00001966"/>
    </source>
</evidence>
<dbReference type="Pfam" id="PF13186">
    <property type="entry name" value="SPASM"/>
    <property type="match status" value="1"/>
</dbReference>
<dbReference type="SUPFAM" id="SSF102114">
    <property type="entry name" value="Radical SAM enzymes"/>
    <property type="match status" value="1"/>
</dbReference>